<dbReference type="EMBL" id="SOHA01000040">
    <property type="protein sequence ID" value="TFD26987.1"/>
    <property type="molecule type" value="Genomic_DNA"/>
</dbReference>
<evidence type="ECO:0000313" key="1">
    <source>
        <dbReference type="EMBL" id="TFD26987.1"/>
    </source>
</evidence>
<accession>A0A4Y8JR01</accession>
<evidence type="ECO:0000313" key="2">
    <source>
        <dbReference type="Proteomes" id="UP000297472"/>
    </source>
</evidence>
<reference evidence="1 2" key="1">
    <citation type="submission" date="2019-03" db="EMBL/GenBank/DDBJ databases">
        <title>Genomics of glacier-inhabiting Cryobacterium strains.</title>
        <authorList>
            <person name="Liu Q."/>
            <person name="Xin Y.-H."/>
        </authorList>
    </citation>
    <scope>NUCLEOTIDE SEQUENCE [LARGE SCALE GENOMIC DNA]</scope>
    <source>
        <strain evidence="1 2">TMT1-51</strain>
    </source>
</reference>
<dbReference type="RefSeq" id="WP_134425515.1">
    <property type="nucleotide sequence ID" value="NZ_SOHA01000040.1"/>
</dbReference>
<proteinExistence type="predicted"/>
<keyword evidence="2" id="KW-1185">Reference proteome</keyword>
<dbReference type="AlphaFoldDB" id="A0A4Y8JR01"/>
<dbReference type="Proteomes" id="UP000297472">
    <property type="component" value="Unassembled WGS sequence"/>
</dbReference>
<comment type="caution">
    <text evidence="1">The sequence shown here is derived from an EMBL/GenBank/DDBJ whole genome shotgun (WGS) entry which is preliminary data.</text>
</comment>
<name>A0A4Y8JR01_9MICO</name>
<protein>
    <submittedName>
        <fullName evidence="1">Uncharacterized protein</fullName>
    </submittedName>
</protein>
<dbReference type="OrthoDB" id="5112668at2"/>
<gene>
    <name evidence="1" type="ORF">E3T49_13950</name>
</gene>
<sequence length="212" mass="23065">MDITSAEQVAQTFAPLGFALNEIMPQALERAQKMMKIGNMPVNKYPTQFAHNVGGAAHSLLCSTDTAEWTLNPEATKKQLHFSRDLWTARMLSRGGLDVPGAGTNGERRAFYTNSLLADQGSPEALLTHHGFLITWNTRLATGEVELELIHTTSPWKYGSPAHVDLRMPLAADSEGLATLRFAPPVDDDLDGLGLIDGKGMFQQGAFDEDAV</sequence>
<organism evidence="1 2">
    <name type="scientific">Cryobacterium cryoconiti</name>
    <dbReference type="NCBI Taxonomy" id="1259239"/>
    <lineage>
        <taxon>Bacteria</taxon>
        <taxon>Bacillati</taxon>
        <taxon>Actinomycetota</taxon>
        <taxon>Actinomycetes</taxon>
        <taxon>Micrococcales</taxon>
        <taxon>Microbacteriaceae</taxon>
        <taxon>Cryobacterium</taxon>
    </lineage>
</organism>